<dbReference type="PANTHER" id="PTHR21015">
    <property type="entry name" value="UDP-N-ACETYLGLUCOSAMINE--N-ACETYLMURAMYL-(PENTAPEPTIDE) PYROPHOSPHORYL-UNDECAPRENOL N-ACETYLGLUCOSAMINE TRANSFERASE 1"/>
    <property type="match status" value="1"/>
</dbReference>
<keyword evidence="2" id="KW-0808">Transferase</keyword>
<evidence type="ECO:0000313" key="2">
    <source>
        <dbReference type="EMBL" id="TWT93612.1"/>
    </source>
</evidence>
<sequence length="371" mass="41656">MDAIEQRPHVGFYVHYHGMGHKQRTAAILDHLRSEASVIASRRQAMKWDLPASIEFLELACDNDSLSQAGLQHANDVPGLHFAPLWSDNVTDRVARYTDWLNRTKPDVMVVDVSVEISMLTRLASIPQIVMRQHGLRDDPAHTNAYAAAQSLLAPFPEMMEDEMTPRWVRDKTVYVDGFHKRDLFTIERPESNEARQATIAFLFGHGGPQDVHRHLSDAASSLPHCQCVVIGKDAPGEPAERASNLHYLGWVNDVTKHVVAADVVVTAAGHNSVMELGQLGSKFIAIAEPRPFAEQLRKVAVLNREQLAIGLDDWPMPHQWPTLIQQARKLDPSRWKAIFLQDGAIQAAEHIDQVASWSHHQRRQPARISL</sequence>
<dbReference type="Proteomes" id="UP000316213">
    <property type="component" value="Unassembled WGS sequence"/>
</dbReference>
<dbReference type="EMBL" id="SJPM01000009">
    <property type="protein sequence ID" value="TWT93612.1"/>
    <property type="molecule type" value="Genomic_DNA"/>
</dbReference>
<comment type="caution">
    <text evidence="2">The sequence shown here is derived from an EMBL/GenBank/DDBJ whole genome shotgun (WGS) entry which is preliminary data.</text>
</comment>
<feature type="domain" description="Glycosyl transferase family 28 C-terminal" evidence="1">
    <location>
        <begin position="244"/>
        <end position="312"/>
    </location>
</feature>
<dbReference type="GO" id="GO:0016758">
    <property type="term" value="F:hexosyltransferase activity"/>
    <property type="evidence" value="ECO:0007669"/>
    <property type="project" value="InterPro"/>
</dbReference>
<gene>
    <name evidence="2" type="ORF">Pla100_41300</name>
</gene>
<protein>
    <submittedName>
        <fullName evidence="2">MurG-like transferase</fullName>
    </submittedName>
</protein>
<name>A0A5C6A1A6_9BACT</name>
<dbReference type="OrthoDB" id="9809594at2"/>
<dbReference type="Pfam" id="PF04101">
    <property type="entry name" value="Glyco_tran_28_C"/>
    <property type="match status" value="1"/>
</dbReference>
<proteinExistence type="predicted"/>
<evidence type="ECO:0000259" key="1">
    <source>
        <dbReference type="Pfam" id="PF04101"/>
    </source>
</evidence>
<dbReference type="Gene3D" id="3.40.50.2000">
    <property type="entry name" value="Glycogen Phosphorylase B"/>
    <property type="match status" value="1"/>
</dbReference>
<accession>A0A5C6A1A6</accession>
<dbReference type="InterPro" id="IPR007235">
    <property type="entry name" value="Glyco_trans_28_C"/>
</dbReference>
<dbReference type="PANTHER" id="PTHR21015:SF22">
    <property type="entry name" value="GLYCOSYLTRANSFERASE"/>
    <property type="match status" value="1"/>
</dbReference>
<reference evidence="2 3" key="1">
    <citation type="submission" date="2019-02" db="EMBL/GenBank/DDBJ databases">
        <title>Deep-cultivation of Planctomycetes and their phenomic and genomic characterization uncovers novel biology.</title>
        <authorList>
            <person name="Wiegand S."/>
            <person name="Jogler M."/>
            <person name="Boedeker C."/>
            <person name="Pinto D."/>
            <person name="Vollmers J."/>
            <person name="Rivas-Marin E."/>
            <person name="Kohn T."/>
            <person name="Peeters S.H."/>
            <person name="Heuer A."/>
            <person name="Rast P."/>
            <person name="Oberbeckmann S."/>
            <person name="Bunk B."/>
            <person name="Jeske O."/>
            <person name="Meyerdierks A."/>
            <person name="Storesund J.E."/>
            <person name="Kallscheuer N."/>
            <person name="Luecker S."/>
            <person name="Lage O.M."/>
            <person name="Pohl T."/>
            <person name="Merkel B.J."/>
            <person name="Hornburger P."/>
            <person name="Mueller R.-W."/>
            <person name="Bruemmer F."/>
            <person name="Labrenz M."/>
            <person name="Spormann A.M."/>
            <person name="Op Den Camp H."/>
            <person name="Overmann J."/>
            <person name="Amann R."/>
            <person name="Jetten M.S.M."/>
            <person name="Mascher T."/>
            <person name="Medema M.H."/>
            <person name="Devos D.P."/>
            <person name="Kaster A.-K."/>
            <person name="Ovreas L."/>
            <person name="Rohde M."/>
            <person name="Galperin M.Y."/>
            <person name="Jogler C."/>
        </authorList>
    </citation>
    <scope>NUCLEOTIDE SEQUENCE [LARGE SCALE GENOMIC DNA]</scope>
    <source>
        <strain evidence="2 3">Pla100</strain>
    </source>
</reference>
<keyword evidence="3" id="KW-1185">Reference proteome</keyword>
<evidence type="ECO:0000313" key="3">
    <source>
        <dbReference type="Proteomes" id="UP000316213"/>
    </source>
</evidence>
<organism evidence="2 3">
    <name type="scientific">Neorhodopirellula pilleata</name>
    <dbReference type="NCBI Taxonomy" id="2714738"/>
    <lineage>
        <taxon>Bacteria</taxon>
        <taxon>Pseudomonadati</taxon>
        <taxon>Planctomycetota</taxon>
        <taxon>Planctomycetia</taxon>
        <taxon>Pirellulales</taxon>
        <taxon>Pirellulaceae</taxon>
        <taxon>Neorhodopirellula</taxon>
    </lineage>
</organism>
<dbReference type="SUPFAM" id="SSF53756">
    <property type="entry name" value="UDP-Glycosyltransferase/glycogen phosphorylase"/>
    <property type="match status" value="1"/>
</dbReference>
<dbReference type="RefSeq" id="WP_146579428.1">
    <property type="nucleotide sequence ID" value="NZ_SJPM01000009.1"/>
</dbReference>
<dbReference type="AlphaFoldDB" id="A0A5C6A1A6"/>